<dbReference type="SMART" id="SM00052">
    <property type="entry name" value="EAL"/>
    <property type="match status" value="1"/>
</dbReference>
<dbReference type="CDD" id="cd01948">
    <property type="entry name" value="EAL"/>
    <property type="match status" value="1"/>
</dbReference>
<evidence type="ECO:0000256" key="2">
    <source>
        <dbReference type="ARBA" id="ARBA00012282"/>
    </source>
</evidence>
<evidence type="ECO:0000259" key="11">
    <source>
        <dbReference type="PROSITE" id="PS50883"/>
    </source>
</evidence>
<evidence type="ECO:0000256" key="1">
    <source>
        <dbReference type="ARBA" id="ARBA00004651"/>
    </source>
</evidence>
<protein>
    <recommendedName>
        <fullName evidence="2">cyclic-guanylate-specific phosphodiesterase</fullName>
        <ecNumber evidence="2">3.1.4.52</ecNumber>
    </recommendedName>
</protein>
<keyword evidence="6" id="KW-0378">Hydrolase</keyword>
<dbReference type="Pfam" id="PF00563">
    <property type="entry name" value="EAL"/>
    <property type="match status" value="1"/>
</dbReference>
<dbReference type="EMBL" id="JAWDIO010000002">
    <property type="protein sequence ID" value="MDU0354477.1"/>
    <property type="molecule type" value="Genomic_DNA"/>
</dbReference>
<dbReference type="InterPro" id="IPR024744">
    <property type="entry name" value="CSS-motif_dom"/>
</dbReference>
<evidence type="ECO:0000256" key="6">
    <source>
        <dbReference type="ARBA" id="ARBA00022801"/>
    </source>
</evidence>
<evidence type="ECO:0000256" key="7">
    <source>
        <dbReference type="ARBA" id="ARBA00022989"/>
    </source>
</evidence>
<accession>A0ABU3SX31</accession>
<evidence type="ECO:0000256" key="5">
    <source>
        <dbReference type="ARBA" id="ARBA00022692"/>
    </source>
</evidence>
<dbReference type="Pfam" id="PF12792">
    <property type="entry name" value="CSS-motif"/>
    <property type="match status" value="1"/>
</dbReference>
<dbReference type="Proteomes" id="UP001247805">
    <property type="component" value="Unassembled WGS sequence"/>
</dbReference>
<reference evidence="12 13" key="1">
    <citation type="submission" date="2023-10" db="EMBL/GenBank/DDBJ databases">
        <title>Glaciecola aquimarina strain GGW-M5 nov., isolated from a coastal seawater.</title>
        <authorList>
            <person name="Bayburt H."/>
            <person name="Kim J.M."/>
            <person name="Choi B.J."/>
            <person name="Jeon C.O."/>
        </authorList>
    </citation>
    <scope>NUCLEOTIDE SEQUENCE [LARGE SCALE GENOMIC DNA]</scope>
    <source>
        <strain evidence="12 13">KCTC 32108</strain>
    </source>
</reference>
<comment type="subcellular location">
    <subcellularLocation>
        <location evidence="1">Cell membrane</location>
        <topology evidence="1">Multi-pass membrane protein</topology>
    </subcellularLocation>
</comment>
<sequence length="524" mass="59283">MHKPYLPHKIAVSTIGICIGFSLFFFSYSHILQRQLAEQTEKIFQNIQNGLSNGFKVINSLHEKGFTQCSQQNLMQMRKAQFKSNDIRDIGFYQNGQLTCTTGSGKLANPITDSPENIQIDGNKIWFDHVLETFDESITGIVIRKNEYNVILTFQGLLGEYTVFKHYEIGARVDNQWLHLYGDNGIFKSRASDSKKYFSVHLLSHSVEFCSASGVLCVAMQQDNFSEFESSSLIFFAFLVALFSGISALYVYDQVCRYLFGINRRVTSGLKAKRFTPYYQAIVDLETNKVVGCELLARFKDKMGPLYPDQFIPVVGKLNLSWQLTEYLISTALQDFKHIQSPDEPFYLSINIFPKDINNQDILKGLARLQDLPPALNVAFEITEDEELLYDEVGKTLEALSNSPVQISIDDFGTGYSNLSQLKLLDIHTLKIDKSFVDEVETGSIRSTLIPNIVAIADKLEATIIAEGIENQLQVTELLKMNIKYGQGWYYSKAVPFNKFKEHLTANSHFKFSGNAFGNNLSGD</sequence>
<dbReference type="RefSeq" id="WP_316026074.1">
    <property type="nucleotide sequence ID" value="NZ_JAWDIO010000002.1"/>
</dbReference>
<evidence type="ECO:0000256" key="3">
    <source>
        <dbReference type="ARBA" id="ARBA00022475"/>
    </source>
</evidence>
<keyword evidence="4" id="KW-0973">c-di-GMP</keyword>
<dbReference type="InterPro" id="IPR035919">
    <property type="entry name" value="EAL_sf"/>
</dbReference>
<comment type="catalytic activity">
    <reaction evidence="9">
        <text>3',3'-c-di-GMP + H2O = 5'-phosphoguanylyl(3'-&gt;5')guanosine + H(+)</text>
        <dbReference type="Rhea" id="RHEA:24902"/>
        <dbReference type="ChEBI" id="CHEBI:15377"/>
        <dbReference type="ChEBI" id="CHEBI:15378"/>
        <dbReference type="ChEBI" id="CHEBI:58754"/>
        <dbReference type="ChEBI" id="CHEBI:58805"/>
        <dbReference type="EC" id="3.1.4.52"/>
    </reaction>
</comment>
<evidence type="ECO:0000256" key="8">
    <source>
        <dbReference type="ARBA" id="ARBA00023136"/>
    </source>
</evidence>
<proteinExistence type="predicted"/>
<evidence type="ECO:0000256" key="10">
    <source>
        <dbReference type="SAM" id="Phobius"/>
    </source>
</evidence>
<evidence type="ECO:0000256" key="4">
    <source>
        <dbReference type="ARBA" id="ARBA00022636"/>
    </source>
</evidence>
<dbReference type="InterPro" id="IPR001633">
    <property type="entry name" value="EAL_dom"/>
</dbReference>
<comment type="caution">
    <text evidence="12">The sequence shown here is derived from an EMBL/GenBank/DDBJ whole genome shotgun (WGS) entry which is preliminary data.</text>
</comment>
<name>A0ABU3SX31_9ALTE</name>
<organism evidence="12 13">
    <name type="scientific">Paraglaciecola aquimarina</name>
    <dbReference type="NCBI Taxonomy" id="1235557"/>
    <lineage>
        <taxon>Bacteria</taxon>
        <taxon>Pseudomonadati</taxon>
        <taxon>Pseudomonadota</taxon>
        <taxon>Gammaproteobacteria</taxon>
        <taxon>Alteromonadales</taxon>
        <taxon>Alteromonadaceae</taxon>
        <taxon>Paraglaciecola</taxon>
    </lineage>
</organism>
<gene>
    <name evidence="12" type="ORF">RS130_11510</name>
</gene>
<dbReference type="PANTHER" id="PTHR33121:SF71">
    <property type="entry name" value="OXYGEN SENSOR PROTEIN DOSP"/>
    <property type="match status" value="1"/>
</dbReference>
<feature type="transmembrane region" description="Helical" evidence="10">
    <location>
        <begin position="233"/>
        <end position="252"/>
    </location>
</feature>
<feature type="transmembrane region" description="Helical" evidence="10">
    <location>
        <begin position="6"/>
        <end position="26"/>
    </location>
</feature>
<evidence type="ECO:0000313" key="13">
    <source>
        <dbReference type="Proteomes" id="UP001247805"/>
    </source>
</evidence>
<dbReference type="SUPFAM" id="SSF141868">
    <property type="entry name" value="EAL domain-like"/>
    <property type="match status" value="1"/>
</dbReference>
<dbReference type="PANTHER" id="PTHR33121">
    <property type="entry name" value="CYCLIC DI-GMP PHOSPHODIESTERASE PDEF"/>
    <property type="match status" value="1"/>
</dbReference>
<keyword evidence="8 10" id="KW-0472">Membrane</keyword>
<dbReference type="InterPro" id="IPR050706">
    <property type="entry name" value="Cyclic-di-GMP_PDE-like"/>
</dbReference>
<dbReference type="PROSITE" id="PS50883">
    <property type="entry name" value="EAL"/>
    <property type="match status" value="1"/>
</dbReference>
<keyword evidence="5 10" id="KW-0812">Transmembrane</keyword>
<dbReference type="EC" id="3.1.4.52" evidence="2"/>
<feature type="domain" description="EAL" evidence="11">
    <location>
        <begin position="259"/>
        <end position="508"/>
    </location>
</feature>
<keyword evidence="13" id="KW-1185">Reference proteome</keyword>
<keyword evidence="3" id="KW-1003">Cell membrane</keyword>
<evidence type="ECO:0000313" key="12">
    <source>
        <dbReference type="EMBL" id="MDU0354477.1"/>
    </source>
</evidence>
<evidence type="ECO:0000256" key="9">
    <source>
        <dbReference type="ARBA" id="ARBA00034290"/>
    </source>
</evidence>
<keyword evidence="7 10" id="KW-1133">Transmembrane helix</keyword>
<dbReference type="Gene3D" id="3.20.20.450">
    <property type="entry name" value="EAL domain"/>
    <property type="match status" value="1"/>
</dbReference>